<dbReference type="GO" id="GO:0009279">
    <property type="term" value="C:cell outer membrane"/>
    <property type="evidence" value="ECO:0007669"/>
    <property type="project" value="UniProtKB-SubCell"/>
</dbReference>
<sequence length="807" mass="88142">MIRTRVARRLVLMAGVMSSVMGMRAAAAQTIAEQGVRFDIPAGDLDHALTRAADQSGMHIFFPSAAVAGKRTAGLSGVSTVSQALARLLAGSGLSWRLRDGRTIIVAPDDKGAAIMLGPVRVQGKAPVQAGLYPYDRADAPAAQGLERRVIGGTKVPTALGENPQSISSVDRTQMDLQAAQSVPEALRYMPGVTAEVGGDDNRIETGQIFVRGFNPNEYLDGLRLQAGTWATPQFDAYALQSLDVIKGPDSVVYGQASPGGLVTLTSKTPTDTPLHEVRLTGGSWGRFQAGVDVGDRLNASGSVAYRVVGLFRNTGTQVDHTTLRRFLIAPSIRWRIDPATSVTFLASYQADPEGGFYNQLPYKGTLLRNPYGRIATSTYLGEPGFDRLRRNQFSVGYAFEHQFLSWLKFRQNFRYQFLDANYNGVTSDALAPNLQDVTRDGYMARETLNTIALDNQLQADYRTGPVRHVTLAGIDYQHATLAQQDWYGYLKAAELNIFHPVYSGFSGTVPAIANAHTTNDQVGFYVQQEMKWENLSVIGGVRGDLFDEQTRNRLKSTTTRQSQGAVTGRIGAIYRLPFGISPYANYSTSFMPQVATTFTGAPLAPTRGQQVEVGIKYQPRKIDGFLTLALYDLKEQNVVTADPVHTNFAIAAGAVRSRGAEVEAHYAIGRSLRVVASYGYVDQKITRKINGYRGGALPGIPRQTASAWADYTVRQGGLEGFGFGGGLRYQGISFANYANQYHVPGVLLFDMDLHYDLGARIPSLHGLSAQFNISNIGDRRYIASCVNLGCYYGLRRNFMGSLQYRW</sequence>
<dbReference type="PANTHER" id="PTHR32552:SF68">
    <property type="entry name" value="FERRICHROME OUTER MEMBRANE TRANSPORTER_PHAGE RECEPTOR"/>
    <property type="match status" value="1"/>
</dbReference>
<evidence type="ECO:0000259" key="17">
    <source>
        <dbReference type="SMART" id="SM00965"/>
    </source>
</evidence>
<evidence type="ECO:0000256" key="1">
    <source>
        <dbReference type="ARBA" id="ARBA00004571"/>
    </source>
</evidence>
<dbReference type="SUPFAM" id="SSF56935">
    <property type="entry name" value="Porins"/>
    <property type="match status" value="1"/>
</dbReference>
<dbReference type="Pfam" id="PF07715">
    <property type="entry name" value="Plug"/>
    <property type="match status" value="1"/>
</dbReference>
<evidence type="ECO:0000256" key="10">
    <source>
        <dbReference type="ARBA" id="ARBA00023077"/>
    </source>
</evidence>
<dbReference type="GO" id="GO:0015344">
    <property type="term" value="F:siderophore uptake transmembrane transporter activity"/>
    <property type="evidence" value="ECO:0007669"/>
    <property type="project" value="TreeGrafter"/>
</dbReference>
<keyword evidence="9" id="KW-0406">Ion transport</keyword>
<evidence type="ECO:0000313" key="18">
    <source>
        <dbReference type="EMBL" id="MBB2197009.1"/>
    </source>
</evidence>
<keyword evidence="4 14" id="KW-1134">Transmembrane beta strand</keyword>
<dbReference type="Proteomes" id="UP000530320">
    <property type="component" value="Unassembled WGS sequence"/>
</dbReference>
<dbReference type="InterPro" id="IPR039426">
    <property type="entry name" value="TonB-dep_rcpt-like"/>
</dbReference>
<comment type="caution">
    <text evidence="18">The sequence shown here is derived from an EMBL/GenBank/DDBJ whole genome shotgun (WGS) entry which is preliminary data.</text>
</comment>
<evidence type="ECO:0000256" key="5">
    <source>
        <dbReference type="ARBA" id="ARBA00022496"/>
    </source>
</evidence>
<feature type="signal peptide" evidence="16">
    <location>
        <begin position="1"/>
        <end position="27"/>
    </location>
</feature>
<organism evidence="18 19">
    <name type="scientific">Gluconacetobacter dulcium</name>
    <dbReference type="NCBI Taxonomy" id="2729096"/>
    <lineage>
        <taxon>Bacteria</taxon>
        <taxon>Pseudomonadati</taxon>
        <taxon>Pseudomonadota</taxon>
        <taxon>Alphaproteobacteria</taxon>
        <taxon>Acetobacterales</taxon>
        <taxon>Acetobacteraceae</taxon>
        <taxon>Gluconacetobacter</taxon>
    </lineage>
</organism>
<keyword evidence="12 18" id="KW-0675">Receptor</keyword>
<keyword evidence="7 16" id="KW-0732">Signal</keyword>
<dbReference type="InterPro" id="IPR012910">
    <property type="entry name" value="Plug_dom"/>
</dbReference>
<dbReference type="InterPro" id="IPR036942">
    <property type="entry name" value="Beta-barrel_TonB_sf"/>
</dbReference>
<protein>
    <submittedName>
        <fullName evidence="18">TonB-dependent siderophore receptor</fullName>
    </submittedName>
</protein>
<dbReference type="InterPro" id="IPR011662">
    <property type="entry name" value="Secretin/TonB_short_N"/>
</dbReference>
<evidence type="ECO:0000313" key="19">
    <source>
        <dbReference type="Proteomes" id="UP000530320"/>
    </source>
</evidence>
<proteinExistence type="inferred from homology"/>
<dbReference type="NCBIfam" id="TIGR01783">
    <property type="entry name" value="TonB-siderophor"/>
    <property type="match status" value="1"/>
</dbReference>
<accession>A0A7W4JYG1</accession>
<keyword evidence="13 14" id="KW-0998">Cell outer membrane</keyword>
<dbReference type="InterPro" id="IPR010105">
    <property type="entry name" value="TonB_sidphr_rcpt"/>
</dbReference>
<dbReference type="GO" id="GO:0015891">
    <property type="term" value="P:siderophore transport"/>
    <property type="evidence" value="ECO:0007669"/>
    <property type="project" value="InterPro"/>
</dbReference>
<dbReference type="CDD" id="cd01347">
    <property type="entry name" value="ligand_gated_channel"/>
    <property type="match status" value="1"/>
</dbReference>
<evidence type="ECO:0000256" key="7">
    <source>
        <dbReference type="ARBA" id="ARBA00022729"/>
    </source>
</evidence>
<dbReference type="InterPro" id="IPR037066">
    <property type="entry name" value="Plug_dom_sf"/>
</dbReference>
<comment type="similarity">
    <text evidence="2 14 15">Belongs to the TonB-dependent receptor family.</text>
</comment>
<evidence type="ECO:0000256" key="14">
    <source>
        <dbReference type="PROSITE-ProRule" id="PRU01360"/>
    </source>
</evidence>
<keyword evidence="5" id="KW-0410">Iron transport</keyword>
<evidence type="ECO:0000256" key="4">
    <source>
        <dbReference type="ARBA" id="ARBA00022452"/>
    </source>
</evidence>
<dbReference type="RefSeq" id="WP_183008504.1">
    <property type="nucleotide sequence ID" value="NZ_JABEQP010000003.1"/>
</dbReference>
<dbReference type="SMART" id="SM00965">
    <property type="entry name" value="STN"/>
    <property type="match status" value="1"/>
</dbReference>
<evidence type="ECO:0000256" key="6">
    <source>
        <dbReference type="ARBA" id="ARBA00022692"/>
    </source>
</evidence>
<dbReference type="Gene3D" id="2.40.170.20">
    <property type="entry name" value="TonB-dependent receptor, beta-barrel domain"/>
    <property type="match status" value="1"/>
</dbReference>
<evidence type="ECO:0000256" key="11">
    <source>
        <dbReference type="ARBA" id="ARBA00023136"/>
    </source>
</evidence>
<feature type="domain" description="Secretin/TonB short N-terminal" evidence="17">
    <location>
        <begin position="58"/>
        <end position="109"/>
    </location>
</feature>
<keyword evidence="11 14" id="KW-0472">Membrane</keyword>
<dbReference type="Pfam" id="PF00593">
    <property type="entry name" value="TonB_dep_Rec_b-barrel"/>
    <property type="match status" value="1"/>
</dbReference>
<evidence type="ECO:0000256" key="8">
    <source>
        <dbReference type="ARBA" id="ARBA00023004"/>
    </source>
</evidence>
<keyword evidence="10 15" id="KW-0798">TonB box</keyword>
<reference evidence="18 19" key="1">
    <citation type="submission" date="2020-04" db="EMBL/GenBank/DDBJ databases">
        <title>Description of novel Gluconacetobacter.</title>
        <authorList>
            <person name="Sombolestani A."/>
        </authorList>
    </citation>
    <scope>NUCLEOTIDE SEQUENCE [LARGE SCALE GENOMIC DNA]</scope>
    <source>
        <strain evidence="18 19">LMG 22058</strain>
    </source>
</reference>
<feature type="chain" id="PRO_5031447943" evidence="16">
    <location>
        <begin position="28"/>
        <end position="807"/>
    </location>
</feature>
<dbReference type="InterPro" id="IPR000531">
    <property type="entry name" value="Beta-barrel_TonB"/>
</dbReference>
<dbReference type="Gene3D" id="3.55.50.30">
    <property type="match status" value="1"/>
</dbReference>
<dbReference type="FunFam" id="2.40.170.20:FF:000005">
    <property type="entry name" value="TonB-dependent siderophore receptor"/>
    <property type="match status" value="1"/>
</dbReference>
<keyword evidence="6 14" id="KW-0812">Transmembrane</keyword>
<evidence type="ECO:0000256" key="9">
    <source>
        <dbReference type="ARBA" id="ARBA00023065"/>
    </source>
</evidence>
<dbReference type="Gene3D" id="2.170.130.10">
    <property type="entry name" value="TonB-dependent receptor, plug domain"/>
    <property type="match status" value="1"/>
</dbReference>
<dbReference type="PANTHER" id="PTHR32552">
    <property type="entry name" value="FERRICHROME IRON RECEPTOR-RELATED"/>
    <property type="match status" value="1"/>
</dbReference>
<dbReference type="PROSITE" id="PS52016">
    <property type="entry name" value="TONB_DEPENDENT_REC_3"/>
    <property type="match status" value="1"/>
</dbReference>
<evidence type="ECO:0000256" key="3">
    <source>
        <dbReference type="ARBA" id="ARBA00022448"/>
    </source>
</evidence>
<dbReference type="AlphaFoldDB" id="A0A7W4JYG1"/>
<dbReference type="EMBL" id="JABEQP010000003">
    <property type="protein sequence ID" value="MBB2197009.1"/>
    <property type="molecule type" value="Genomic_DNA"/>
</dbReference>
<keyword evidence="3 14" id="KW-0813">Transport</keyword>
<evidence type="ECO:0000256" key="16">
    <source>
        <dbReference type="SAM" id="SignalP"/>
    </source>
</evidence>
<name>A0A7W4JYG1_9PROT</name>
<evidence type="ECO:0000256" key="13">
    <source>
        <dbReference type="ARBA" id="ARBA00023237"/>
    </source>
</evidence>
<gene>
    <name evidence="18" type="ORF">HLH44_05955</name>
</gene>
<evidence type="ECO:0000256" key="12">
    <source>
        <dbReference type="ARBA" id="ARBA00023170"/>
    </source>
</evidence>
<dbReference type="Pfam" id="PF07660">
    <property type="entry name" value="STN"/>
    <property type="match status" value="1"/>
</dbReference>
<evidence type="ECO:0000256" key="2">
    <source>
        <dbReference type="ARBA" id="ARBA00009810"/>
    </source>
</evidence>
<dbReference type="GO" id="GO:0038023">
    <property type="term" value="F:signaling receptor activity"/>
    <property type="evidence" value="ECO:0007669"/>
    <property type="project" value="InterPro"/>
</dbReference>
<evidence type="ECO:0000256" key="15">
    <source>
        <dbReference type="RuleBase" id="RU003357"/>
    </source>
</evidence>
<keyword evidence="8" id="KW-0408">Iron</keyword>
<comment type="subcellular location">
    <subcellularLocation>
        <location evidence="1 14">Cell outer membrane</location>
        <topology evidence="1 14">Multi-pass membrane protein</topology>
    </subcellularLocation>
</comment>